<dbReference type="EMBL" id="JAGYWB010000017">
    <property type="protein sequence ID" value="KAI0494518.1"/>
    <property type="molecule type" value="Genomic_DNA"/>
</dbReference>
<dbReference type="Proteomes" id="UP000829196">
    <property type="component" value="Unassembled WGS sequence"/>
</dbReference>
<sequence length="216" mass="23603">MDILAPTKTFPSLVDYNFRFKVPHNSNATHFTTSSFPKRSSRSKLSSPSTPTPSTLSNGHPSLSSANLSGNAAGNDVLRRLVRNGELDSALRLLESIFLRGTDPPDIIPCTSLIRGLCRSGRTAAARRVLDIIETSGASPDVITYNVMISGYCKSGETDEALNLLHRMSVPPDVVTYNTIFQSLCERGKARQSLRGARPYAPPSLRSRCLHLHHLN</sequence>
<proteinExistence type="predicted"/>
<organism evidence="4 5">
    <name type="scientific">Dendrobium nobile</name>
    <name type="common">Orchid</name>
    <dbReference type="NCBI Taxonomy" id="94219"/>
    <lineage>
        <taxon>Eukaryota</taxon>
        <taxon>Viridiplantae</taxon>
        <taxon>Streptophyta</taxon>
        <taxon>Embryophyta</taxon>
        <taxon>Tracheophyta</taxon>
        <taxon>Spermatophyta</taxon>
        <taxon>Magnoliopsida</taxon>
        <taxon>Liliopsida</taxon>
        <taxon>Asparagales</taxon>
        <taxon>Orchidaceae</taxon>
        <taxon>Epidendroideae</taxon>
        <taxon>Malaxideae</taxon>
        <taxon>Dendrobiinae</taxon>
        <taxon>Dendrobium</taxon>
    </lineage>
</organism>
<dbReference type="InterPro" id="IPR011990">
    <property type="entry name" value="TPR-like_helical_dom_sf"/>
</dbReference>
<comment type="caution">
    <text evidence="4">The sequence shown here is derived from an EMBL/GenBank/DDBJ whole genome shotgun (WGS) entry which is preliminary data.</text>
</comment>
<dbReference type="Pfam" id="PF01535">
    <property type="entry name" value="PPR"/>
    <property type="match status" value="1"/>
</dbReference>
<dbReference type="OrthoDB" id="680059at2759"/>
<feature type="compositionally biased region" description="Low complexity" evidence="3">
    <location>
        <begin position="31"/>
        <end position="68"/>
    </location>
</feature>
<dbReference type="NCBIfam" id="TIGR00756">
    <property type="entry name" value="PPR"/>
    <property type="match status" value="2"/>
</dbReference>
<dbReference type="Gene3D" id="1.25.40.10">
    <property type="entry name" value="Tetratricopeptide repeat domain"/>
    <property type="match status" value="1"/>
</dbReference>
<evidence type="ECO:0000313" key="4">
    <source>
        <dbReference type="EMBL" id="KAI0494518.1"/>
    </source>
</evidence>
<dbReference type="GO" id="GO:0003729">
    <property type="term" value="F:mRNA binding"/>
    <property type="evidence" value="ECO:0007669"/>
    <property type="project" value="TreeGrafter"/>
</dbReference>
<dbReference type="PANTHER" id="PTHR47932">
    <property type="entry name" value="ATPASE EXPRESSION PROTEIN 3"/>
    <property type="match status" value="1"/>
</dbReference>
<evidence type="ECO:0000256" key="2">
    <source>
        <dbReference type="PROSITE-ProRule" id="PRU00708"/>
    </source>
</evidence>
<feature type="repeat" description="PPR" evidence="2">
    <location>
        <begin position="141"/>
        <end position="171"/>
    </location>
</feature>
<gene>
    <name evidence="4" type="ORF">KFK09_024656</name>
</gene>
<evidence type="ECO:0000256" key="1">
    <source>
        <dbReference type="ARBA" id="ARBA00022737"/>
    </source>
</evidence>
<dbReference type="InterPro" id="IPR002885">
    <property type="entry name" value="PPR_rpt"/>
</dbReference>
<dbReference type="PANTHER" id="PTHR47932:SF63">
    <property type="entry name" value="OS08G0290000 PROTEIN"/>
    <property type="match status" value="1"/>
</dbReference>
<feature type="repeat" description="PPR" evidence="2">
    <location>
        <begin position="106"/>
        <end position="140"/>
    </location>
</feature>
<dbReference type="Pfam" id="PF13041">
    <property type="entry name" value="PPR_2"/>
    <property type="match status" value="1"/>
</dbReference>
<evidence type="ECO:0000313" key="5">
    <source>
        <dbReference type="Proteomes" id="UP000829196"/>
    </source>
</evidence>
<protein>
    <recommendedName>
        <fullName evidence="6">Pentatricopeptide repeat-containing protein</fullName>
    </recommendedName>
</protein>
<dbReference type="AlphaFoldDB" id="A0A8T3AEE3"/>
<evidence type="ECO:0008006" key="6">
    <source>
        <dbReference type="Google" id="ProtNLM"/>
    </source>
</evidence>
<name>A0A8T3AEE3_DENNO</name>
<evidence type="ECO:0000256" key="3">
    <source>
        <dbReference type="SAM" id="MobiDB-lite"/>
    </source>
</evidence>
<accession>A0A8T3AEE3</accession>
<keyword evidence="5" id="KW-1185">Reference proteome</keyword>
<reference evidence="4" key="1">
    <citation type="journal article" date="2022" name="Front. Genet.">
        <title>Chromosome-Scale Assembly of the Dendrobium nobile Genome Provides Insights Into the Molecular Mechanism of the Biosynthesis of the Medicinal Active Ingredient of Dendrobium.</title>
        <authorList>
            <person name="Xu Q."/>
            <person name="Niu S.-C."/>
            <person name="Li K.-L."/>
            <person name="Zheng P.-J."/>
            <person name="Zhang X.-J."/>
            <person name="Jia Y."/>
            <person name="Liu Y."/>
            <person name="Niu Y.-X."/>
            <person name="Yu L.-H."/>
            <person name="Chen D.-F."/>
            <person name="Zhang G.-Q."/>
        </authorList>
    </citation>
    <scope>NUCLEOTIDE SEQUENCE</scope>
    <source>
        <tissue evidence="4">Leaf</tissue>
    </source>
</reference>
<dbReference type="SMR" id="A0A8T3AEE3"/>
<feature type="region of interest" description="Disordered" evidence="3">
    <location>
        <begin position="29"/>
        <end position="68"/>
    </location>
</feature>
<keyword evidence="1" id="KW-0677">Repeat</keyword>
<dbReference type="PROSITE" id="PS51375">
    <property type="entry name" value="PPR"/>
    <property type="match status" value="2"/>
</dbReference>